<dbReference type="Proteomes" id="UP000292695">
    <property type="component" value="Unassembled WGS sequence"/>
</dbReference>
<dbReference type="OrthoDB" id="8265911at2"/>
<evidence type="ECO:0000313" key="2">
    <source>
        <dbReference type="Proteomes" id="UP000292695"/>
    </source>
</evidence>
<keyword evidence="2" id="KW-1185">Reference proteome</keyword>
<gene>
    <name evidence="1" type="ORF">E0H50_05350</name>
</gene>
<sequence length="411" mass="44944">MQIDLQDETFRAEVASWLAGLDNVVIRDIEEVFAVSPGVYPTTLLELWREELARRGLMEVVNLAPVDIAKPSAEGSNLPVEHPLDADWRFAEQTTIMLAGRALRLAGEEGTIVHLGAPSTFVRSALTSQHRHILVDRNQTMIGALRNRGVGPQSLVIGVDVAELTQLHVDACAVIADPPWYFDETLQFLRVASDACRLGGLVLLCQPSMGTRPGVEAERTGLTAALPALGLALVSVESGAVRYVTPHFESTSLRHALGGFTIPATWRVGDLLVLCRTAEATHIPMLSDQRSEKWEEVTFGPVRVKLRQSDAQTDLESLVPGDILTTVSRRDPNRGRVGMWTSGNRVYGLVSVEHIGQLLRLCNDDLNAGVFSLGAVLNRAGSLAIDREIAKKLHDILEIELEEHQERTSGQ</sequence>
<reference evidence="1 2" key="1">
    <citation type="submission" date="2019-02" db="EMBL/GenBank/DDBJ databases">
        <title>Kribbella capetownensis sp. nov. and Kribbella speibonae sp. nov., isolated from soil.</title>
        <authorList>
            <person name="Curtis S.M."/>
            <person name="Norton I."/>
            <person name="Everest G.J."/>
            <person name="Meyers P.R."/>
        </authorList>
    </citation>
    <scope>NUCLEOTIDE SEQUENCE [LARGE SCALE GENOMIC DNA]</scope>
    <source>
        <strain evidence="1 2">DSM 27082</strain>
    </source>
</reference>
<name>A0A4R0J2R3_9ACTN</name>
<dbReference type="EMBL" id="SJKA01000002">
    <property type="protein sequence ID" value="TCC39364.1"/>
    <property type="molecule type" value="Genomic_DNA"/>
</dbReference>
<evidence type="ECO:0008006" key="3">
    <source>
        <dbReference type="Google" id="ProtNLM"/>
    </source>
</evidence>
<dbReference type="AlphaFoldDB" id="A0A4R0J2R3"/>
<proteinExistence type="predicted"/>
<dbReference type="RefSeq" id="WP_131285408.1">
    <property type="nucleotide sequence ID" value="NZ_SJKA01000002.1"/>
</dbReference>
<comment type="caution">
    <text evidence="1">The sequence shown here is derived from an EMBL/GenBank/DDBJ whole genome shotgun (WGS) entry which is preliminary data.</text>
</comment>
<organism evidence="1 2">
    <name type="scientific">Kribbella sindirgiensis</name>
    <dbReference type="NCBI Taxonomy" id="1124744"/>
    <lineage>
        <taxon>Bacteria</taxon>
        <taxon>Bacillati</taxon>
        <taxon>Actinomycetota</taxon>
        <taxon>Actinomycetes</taxon>
        <taxon>Propionibacteriales</taxon>
        <taxon>Kribbellaceae</taxon>
        <taxon>Kribbella</taxon>
    </lineage>
</organism>
<evidence type="ECO:0000313" key="1">
    <source>
        <dbReference type="EMBL" id="TCC39364.1"/>
    </source>
</evidence>
<protein>
    <recommendedName>
        <fullName evidence="3">Class I SAM-dependent methyltransferase</fullName>
    </recommendedName>
</protein>
<accession>A0A4R0J2R3</accession>